<organism evidence="3 4">
    <name type="scientific">Patulibacter medicamentivorans</name>
    <dbReference type="NCBI Taxonomy" id="1097667"/>
    <lineage>
        <taxon>Bacteria</taxon>
        <taxon>Bacillati</taxon>
        <taxon>Actinomycetota</taxon>
        <taxon>Thermoleophilia</taxon>
        <taxon>Solirubrobacterales</taxon>
        <taxon>Patulibacteraceae</taxon>
        <taxon>Patulibacter</taxon>
    </lineage>
</organism>
<proteinExistence type="predicted"/>
<dbReference type="Proteomes" id="UP000005143">
    <property type="component" value="Unassembled WGS sequence"/>
</dbReference>
<dbReference type="OrthoDB" id="3174977at2"/>
<dbReference type="InterPro" id="IPR012338">
    <property type="entry name" value="Beta-lactam/transpept-like"/>
</dbReference>
<protein>
    <submittedName>
        <fullName evidence="3">Phage peptidoglycan binding peptidase</fullName>
    </submittedName>
</protein>
<dbReference type="PANTHER" id="PTHR46825:SF9">
    <property type="entry name" value="BETA-LACTAMASE-RELATED DOMAIN-CONTAINING PROTEIN"/>
    <property type="match status" value="1"/>
</dbReference>
<feature type="domain" description="Beta-lactamase-related" evidence="2">
    <location>
        <begin position="80"/>
        <end position="404"/>
    </location>
</feature>
<dbReference type="InterPro" id="IPR001466">
    <property type="entry name" value="Beta-lactam-related"/>
</dbReference>
<evidence type="ECO:0000259" key="2">
    <source>
        <dbReference type="Pfam" id="PF00144"/>
    </source>
</evidence>
<gene>
    <name evidence="3" type="ORF">PAI11_03120</name>
</gene>
<accession>H0E0K4</accession>
<dbReference type="PANTHER" id="PTHR46825">
    <property type="entry name" value="D-ALANYL-D-ALANINE-CARBOXYPEPTIDASE/ENDOPEPTIDASE AMPH"/>
    <property type="match status" value="1"/>
</dbReference>
<name>H0E0K4_9ACTN</name>
<feature type="region of interest" description="Disordered" evidence="1">
    <location>
        <begin position="1"/>
        <end position="41"/>
    </location>
</feature>
<dbReference type="AlphaFoldDB" id="H0E0K4"/>
<dbReference type="Gene3D" id="3.40.710.10">
    <property type="entry name" value="DD-peptidase/beta-lactamase superfamily"/>
    <property type="match status" value="1"/>
</dbReference>
<comment type="caution">
    <text evidence="3">The sequence shown here is derived from an EMBL/GenBank/DDBJ whole genome shotgun (WGS) entry which is preliminary data.</text>
</comment>
<dbReference type="InterPro" id="IPR050491">
    <property type="entry name" value="AmpC-like"/>
</dbReference>
<evidence type="ECO:0000313" key="4">
    <source>
        <dbReference type="Proteomes" id="UP000005143"/>
    </source>
</evidence>
<evidence type="ECO:0000313" key="3">
    <source>
        <dbReference type="EMBL" id="EHN12738.1"/>
    </source>
</evidence>
<dbReference type="SUPFAM" id="SSF56601">
    <property type="entry name" value="beta-lactamase/transpeptidase-like"/>
    <property type="match status" value="1"/>
</dbReference>
<sequence>MLKPIARSLGRQRIAGAPPALDQDRRAGRSPMPGATAPGPRARSSLLAVAGASLTAVLAAVTLAVPAQAAPLSAADQAFVDATVQQAVTENNVGGMSIKISGPAGDYEKAYGDRSSAPKVPLTLADHFRIGSITKTFTATAILKQVELGNLSLDDKLDQFVTGIPNGSQITVKQLLGMRSGVYDYQQDAALKLQVGLTPWVDFDPQRVLTILRDPSHPPRFAPGAKTEYSETNYVLLGFILQAVTGQDAATVITNDVITPLGLTNTKFPTAANTSPIYAMPSPYATGYVTGYLFPGVTQDLTAWNPNLVWTAGAIISTVGDMEKYVKALGQGQLLNASTNALRKQWCPMPYTYEGPTQWGYGLGLSSLGSWIGHGGSIAGYEGSAFYEPTSGAAIAVLGNFQSSTVKVWTQVFERIAAHLYPGTMATPSYPTC</sequence>
<dbReference type="EMBL" id="AGUD01000011">
    <property type="protein sequence ID" value="EHN12738.1"/>
    <property type="molecule type" value="Genomic_DNA"/>
</dbReference>
<reference evidence="3 4" key="1">
    <citation type="journal article" date="2013" name="Biodegradation">
        <title>Quantitative proteomic analysis of ibuprofen-degrading Patulibacter sp. strain I11.</title>
        <authorList>
            <person name="Almeida B."/>
            <person name="Kjeldal H."/>
            <person name="Lolas I."/>
            <person name="Knudsen A.D."/>
            <person name="Carvalho G."/>
            <person name="Nielsen K.L."/>
            <person name="Barreto Crespo M.T."/>
            <person name="Stensballe A."/>
            <person name="Nielsen J.L."/>
        </authorList>
    </citation>
    <scope>NUCLEOTIDE SEQUENCE [LARGE SCALE GENOMIC DNA]</scope>
    <source>
        <strain evidence="3 4">I11</strain>
    </source>
</reference>
<evidence type="ECO:0000256" key="1">
    <source>
        <dbReference type="SAM" id="MobiDB-lite"/>
    </source>
</evidence>
<keyword evidence="4" id="KW-1185">Reference proteome</keyword>
<dbReference type="Pfam" id="PF00144">
    <property type="entry name" value="Beta-lactamase"/>
    <property type="match status" value="1"/>
</dbReference>